<comment type="caution">
    <text evidence="1">The sequence shown here is derived from an EMBL/GenBank/DDBJ whole genome shotgun (WGS) entry which is preliminary data.</text>
</comment>
<accession>A0A0V0S199</accession>
<sequence length="62" mass="7031">MRCQLRFAAFISNQPERSMHSACHSAISAAYLLLVDLMSEESNYWYAWEPGTEKSPDICNGC</sequence>
<name>A0A0V0S199_9BILA</name>
<dbReference type="EMBL" id="JYDL01000048">
    <property type="protein sequence ID" value="KRX20526.1"/>
    <property type="molecule type" value="Genomic_DNA"/>
</dbReference>
<reference evidence="1 2" key="1">
    <citation type="submission" date="2015-01" db="EMBL/GenBank/DDBJ databases">
        <title>Evolution of Trichinella species and genotypes.</title>
        <authorList>
            <person name="Korhonen P.K."/>
            <person name="Edoardo P."/>
            <person name="Giuseppe L.R."/>
            <person name="Gasser R.B."/>
        </authorList>
    </citation>
    <scope>NUCLEOTIDE SEQUENCE [LARGE SCALE GENOMIC DNA]</scope>
    <source>
        <strain evidence="1">ISS37</strain>
    </source>
</reference>
<protein>
    <submittedName>
        <fullName evidence="1">Uncharacterized protein</fullName>
    </submittedName>
</protein>
<proteinExistence type="predicted"/>
<dbReference type="AlphaFoldDB" id="A0A0V0S199"/>
<gene>
    <name evidence="1" type="ORF">T07_8647</name>
</gene>
<dbReference type="Proteomes" id="UP000054630">
    <property type="component" value="Unassembled WGS sequence"/>
</dbReference>
<evidence type="ECO:0000313" key="1">
    <source>
        <dbReference type="EMBL" id="KRX20526.1"/>
    </source>
</evidence>
<keyword evidence="2" id="KW-1185">Reference proteome</keyword>
<dbReference type="OrthoDB" id="10516375at2759"/>
<organism evidence="1 2">
    <name type="scientific">Trichinella nelsoni</name>
    <dbReference type="NCBI Taxonomy" id="6336"/>
    <lineage>
        <taxon>Eukaryota</taxon>
        <taxon>Metazoa</taxon>
        <taxon>Ecdysozoa</taxon>
        <taxon>Nematoda</taxon>
        <taxon>Enoplea</taxon>
        <taxon>Dorylaimia</taxon>
        <taxon>Trichinellida</taxon>
        <taxon>Trichinellidae</taxon>
        <taxon>Trichinella</taxon>
    </lineage>
</organism>
<evidence type="ECO:0000313" key="2">
    <source>
        <dbReference type="Proteomes" id="UP000054630"/>
    </source>
</evidence>